<dbReference type="Proteomes" id="UP001162501">
    <property type="component" value="Chromosome 13"/>
</dbReference>
<gene>
    <name evidence="1" type="ORF">MRATA1EN22A_LOCUS4585</name>
</gene>
<organism evidence="1 2">
    <name type="scientific">Rangifer tarandus platyrhynchus</name>
    <name type="common">Svalbard reindeer</name>
    <dbReference type="NCBI Taxonomy" id="3082113"/>
    <lineage>
        <taxon>Eukaryota</taxon>
        <taxon>Metazoa</taxon>
        <taxon>Chordata</taxon>
        <taxon>Craniata</taxon>
        <taxon>Vertebrata</taxon>
        <taxon>Euteleostomi</taxon>
        <taxon>Mammalia</taxon>
        <taxon>Eutheria</taxon>
        <taxon>Laurasiatheria</taxon>
        <taxon>Artiodactyla</taxon>
        <taxon>Ruminantia</taxon>
        <taxon>Pecora</taxon>
        <taxon>Cervidae</taxon>
        <taxon>Odocoileinae</taxon>
        <taxon>Rangifer</taxon>
    </lineage>
</organism>
<dbReference type="EMBL" id="OX596097">
    <property type="protein sequence ID" value="CAM9585045.1"/>
    <property type="molecule type" value="Genomic_DNA"/>
</dbReference>
<proteinExistence type="predicted"/>
<accession>A0AC59YDI0</accession>
<protein>
    <submittedName>
        <fullName evidence="1">Uncharacterized protein</fullName>
    </submittedName>
</protein>
<reference evidence="1" key="2">
    <citation type="submission" date="2025-03" db="EMBL/GenBank/DDBJ databases">
        <authorList>
            <consortium name="ELIXIR-Norway"/>
            <consortium name="Elixir Norway"/>
        </authorList>
    </citation>
    <scope>NUCLEOTIDE SEQUENCE</scope>
</reference>
<evidence type="ECO:0000313" key="2">
    <source>
        <dbReference type="Proteomes" id="UP001162501"/>
    </source>
</evidence>
<reference evidence="1" key="1">
    <citation type="submission" date="2023-05" db="EMBL/GenBank/DDBJ databases">
        <authorList>
            <consortium name="ELIXIR-Norway"/>
        </authorList>
    </citation>
    <scope>NUCLEOTIDE SEQUENCE</scope>
</reference>
<evidence type="ECO:0000313" key="1">
    <source>
        <dbReference type="EMBL" id="CAM9585045.1"/>
    </source>
</evidence>
<name>A0AC59YDI0_RANTA</name>
<sequence>MFQAGLNTHRQERAGQPGDWTASPPRLSSRGTGTRADLGARPLHQKGGSAIRDARESACWALCRPPALTPHTLLSANLPPVRLSTQVLPSFPDMTSKQPRGSLEVLAAGYLAPIVRALAPCLPRDAFSQSGPPPLLAAGPPAIIPGPLQRTSCLWVHPHEHGRHILSLLSPSDGTTETADSSSRVPCSTHWGSLKAPWERPLLSLSAWSPALCKQALCPGVLGSALGAGGIHVTKPPPLLSHPATPPTCLSLAPGPALPGVIPQALAPLFKDK</sequence>